<organism evidence="2 3">
    <name type="scientific">Leucobacter edaphi</name>
    <dbReference type="NCBI Taxonomy" id="2796472"/>
    <lineage>
        <taxon>Bacteria</taxon>
        <taxon>Bacillati</taxon>
        <taxon>Actinomycetota</taxon>
        <taxon>Actinomycetes</taxon>
        <taxon>Micrococcales</taxon>
        <taxon>Microbacteriaceae</taxon>
        <taxon>Leucobacter</taxon>
    </lineage>
</organism>
<gene>
    <name evidence="2" type="ORF">JD292_11635</name>
</gene>
<reference evidence="2" key="1">
    <citation type="submission" date="2020-12" db="EMBL/GenBank/DDBJ databases">
        <title>Leucobacter sp. CAS2, isolated from Chromium sludge.</title>
        <authorList>
            <person name="Xu Z."/>
        </authorList>
    </citation>
    <scope>NUCLEOTIDE SEQUENCE</scope>
    <source>
        <strain evidence="2">CSA2</strain>
    </source>
</reference>
<comment type="caution">
    <text evidence="2">The sequence shown here is derived from an EMBL/GenBank/DDBJ whole genome shotgun (WGS) entry which is preliminary data.</text>
</comment>
<feature type="transmembrane region" description="Helical" evidence="1">
    <location>
        <begin position="207"/>
        <end position="228"/>
    </location>
</feature>
<dbReference type="RefSeq" id="WP_200132912.1">
    <property type="nucleotide sequence ID" value="NZ_JAEHOI010000011.1"/>
</dbReference>
<keyword evidence="1" id="KW-0812">Transmembrane</keyword>
<feature type="transmembrane region" description="Helical" evidence="1">
    <location>
        <begin position="162"/>
        <end position="186"/>
    </location>
</feature>
<accession>A0A934QDX0</accession>
<keyword evidence="1" id="KW-1133">Transmembrane helix</keyword>
<dbReference type="Proteomes" id="UP000618733">
    <property type="component" value="Unassembled WGS sequence"/>
</dbReference>
<evidence type="ECO:0000313" key="3">
    <source>
        <dbReference type="Proteomes" id="UP000618733"/>
    </source>
</evidence>
<keyword evidence="3" id="KW-1185">Reference proteome</keyword>
<keyword evidence="1" id="KW-0472">Membrane</keyword>
<feature type="transmembrane region" description="Helical" evidence="1">
    <location>
        <begin position="46"/>
        <end position="65"/>
    </location>
</feature>
<proteinExistence type="predicted"/>
<feature type="transmembrane region" description="Helical" evidence="1">
    <location>
        <begin position="128"/>
        <end position="150"/>
    </location>
</feature>
<evidence type="ECO:0000313" key="2">
    <source>
        <dbReference type="EMBL" id="MBK0422723.1"/>
    </source>
</evidence>
<sequence length="233" mass="24287">MFAVDLLRFLSGIVALLGIGFATGFSPTLVAETLRVLTGTKRPDRAIGALLIGLVAGSGLLLFLLQFVDPRALASRLSAETARILVSRGIDLAAGTIFLVAGVVLAVRARRPRKPRAPKPPPSKPWPLILLGASSVVLSASSFATVYLAARLVHGISDAPPLRALGALAFVLGLVSLYVALAAVWGRIPALAARITRLFARVARADLRPWEAGIVLLAAAILLALGIFGEPGI</sequence>
<name>A0A934QDX0_9MICO</name>
<dbReference type="AlphaFoldDB" id="A0A934QDX0"/>
<protein>
    <submittedName>
        <fullName evidence="2">Uncharacterized protein</fullName>
    </submittedName>
</protein>
<evidence type="ECO:0000256" key="1">
    <source>
        <dbReference type="SAM" id="Phobius"/>
    </source>
</evidence>
<feature type="transmembrane region" description="Helical" evidence="1">
    <location>
        <begin position="6"/>
        <end position="25"/>
    </location>
</feature>
<dbReference type="EMBL" id="JAEHOI010000011">
    <property type="protein sequence ID" value="MBK0422723.1"/>
    <property type="molecule type" value="Genomic_DNA"/>
</dbReference>
<feature type="transmembrane region" description="Helical" evidence="1">
    <location>
        <begin position="85"/>
        <end position="107"/>
    </location>
</feature>